<dbReference type="InterPro" id="IPR011335">
    <property type="entry name" value="Restrct_endonuc-II-like"/>
</dbReference>
<evidence type="ECO:0008006" key="3">
    <source>
        <dbReference type="Google" id="ProtNLM"/>
    </source>
</evidence>
<reference evidence="1 2" key="1">
    <citation type="submission" date="2011-11" db="EMBL/GenBank/DDBJ databases">
        <title>The Noncontiguous Finished sequence of Saccharomonospora cyanea NA-134.</title>
        <authorList>
            <consortium name="US DOE Joint Genome Institute"/>
            <person name="Lucas S."/>
            <person name="Han J."/>
            <person name="Lapidus A."/>
            <person name="Cheng J.-F."/>
            <person name="Goodwin L."/>
            <person name="Pitluck S."/>
            <person name="Peters L."/>
            <person name="Ovchinnikova G."/>
            <person name="Lu M."/>
            <person name="Detter J.C."/>
            <person name="Han C."/>
            <person name="Tapia R."/>
            <person name="Land M."/>
            <person name="Hauser L."/>
            <person name="Kyrpides N."/>
            <person name="Ivanova N."/>
            <person name="Pagani I."/>
            <person name="Brambilla E.-M."/>
            <person name="Klenk H.-P."/>
            <person name="Woyke T."/>
        </authorList>
    </citation>
    <scope>NUCLEOTIDE SEQUENCE [LARGE SCALE GENOMIC DNA]</scope>
    <source>
        <strain evidence="1 2">NA-134</strain>
    </source>
</reference>
<dbReference type="eggNOG" id="COG2852">
    <property type="taxonomic scope" value="Bacteria"/>
</dbReference>
<organism evidence="1 2">
    <name type="scientific">Saccharomonospora cyanea NA-134</name>
    <dbReference type="NCBI Taxonomy" id="882082"/>
    <lineage>
        <taxon>Bacteria</taxon>
        <taxon>Bacillati</taxon>
        <taxon>Actinomycetota</taxon>
        <taxon>Actinomycetes</taxon>
        <taxon>Pseudonocardiales</taxon>
        <taxon>Pseudonocardiaceae</taxon>
        <taxon>Saccharomonospora</taxon>
    </lineage>
</organism>
<sequence length="334" mass="37591">MDVKVRSVSDAAGMSATISINDVFRGSVARAHGYVTAAELGGPRFRRLFQDVYVPAHVPVTHELRCRGAALIVPKEAVLTGRSAATVLGVELANPYDPVEFVVPEVHRFGPIKGIHVRRTDVKPQESRPWNGIRIARPWRAALDLVLRLSPRVQSWVRRLRIAVPDLDAFVRSGRVTLKQLRRTWKGRRNRGIRLARAALSMVDPRAESLPESDLRVVLKTGGFEPVPQYSITRGGREVARLDLALKDTKTAIEYDGRWHRSSKQIRRDKARRKRLVTEGWNFVIVTAEKLAGDYKRILDEVRQAQSRREISRASKSRRCRVFSARNASSSSGG</sequence>
<keyword evidence="2" id="KW-1185">Reference proteome</keyword>
<dbReference type="RefSeq" id="WP_005453298.1">
    <property type="nucleotide sequence ID" value="NZ_CM001440.1"/>
</dbReference>
<dbReference type="STRING" id="882082.SaccyDRAFT_0523"/>
<proteinExistence type="predicted"/>
<dbReference type="HOGENOM" id="CLU_052626_5_1_11"/>
<dbReference type="AlphaFoldDB" id="H5XGD2"/>
<dbReference type="SUPFAM" id="SSF52980">
    <property type="entry name" value="Restriction endonuclease-like"/>
    <property type="match status" value="1"/>
</dbReference>
<dbReference type="Proteomes" id="UP000002791">
    <property type="component" value="Chromosome"/>
</dbReference>
<name>H5XGD2_9PSEU</name>
<dbReference type="Gene3D" id="3.40.960.10">
    <property type="entry name" value="VSR Endonuclease"/>
    <property type="match status" value="1"/>
</dbReference>
<evidence type="ECO:0000313" key="1">
    <source>
        <dbReference type="EMBL" id="EHR59451.1"/>
    </source>
</evidence>
<protein>
    <recommendedName>
        <fullName evidence="3">DUF559 domain-containing protein</fullName>
    </recommendedName>
</protein>
<evidence type="ECO:0000313" key="2">
    <source>
        <dbReference type="Proteomes" id="UP000002791"/>
    </source>
</evidence>
<dbReference type="EMBL" id="CM001440">
    <property type="protein sequence ID" value="EHR59451.1"/>
    <property type="molecule type" value="Genomic_DNA"/>
</dbReference>
<accession>H5XGD2</accession>
<gene>
    <name evidence="1" type="ORF">SaccyDRAFT_0523</name>
</gene>